<keyword evidence="4 5" id="KW-0720">Serine protease</keyword>
<dbReference type="Proteomes" id="UP000281340">
    <property type="component" value="Unassembled WGS sequence"/>
</dbReference>
<feature type="active site" description="Charge relay system" evidence="5">
    <location>
        <position position="543"/>
    </location>
</feature>
<evidence type="ECO:0000259" key="6">
    <source>
        <dbReference type="Pfam" id="PF00082"/>
    </source>
</evidence>
<keyword evidence="3 5" id="KW-0378">Hydrolase</keyword>
<proteinExistence type="inferred from homology"/>
<evidence type="ECO:0000313" key="8">
    <source>
        <dbReference type="Proteomes" id="UP000281340"/>
    </source>
</evidence>
<evidence type="ECO:0000256" key="4">
    <source>
        <dbReference type="ARBA" id="ARBA00022825"/>
    </source>
</evidence>
<dbReference type="GO" id="GO:0006508">
    <property type="term" value="P:proteolysis"/>
    <property type="evidence" value="ECO:0007669"/>
    <property type="project" value="UniProtKB-KW"/>
</dbReference>
<sequence length="789" mass="88006">MESYMAEYEHLRLVKIPQQLERRKKPGYGSAPKRNSQERTIHGTSLIHQIDSTVAYVRSKRIPGNIDPSLIMKVKYDGSAADEDWLRLGLQVLSHDDDKTLVLFSSNDSLADLKDRINAYSGPIPAKQKNPSYNNFVGNLISIETITSTDRIGIRFKESGFNAIDDFDEMENYIVDIELWDFGGRIEREAKIETIKNLIVNNGGDFLDSYIGPSISLLRAQCNISALKLVLEIPEVYTIDLPPMPDMETEKYFKFELDDTPQPIDAYEDLPIIGIIDSGLNNHPFLDNVIVGTVSYLNDAGQDSWGHGTSVAGVAVFGDLRHQLAQNQLIRYARICSAKVVDDEGRFPDDVVIPKLMSQAIRQLHHNFNCRIFNISLGDPKAPFKGDRNGQWASILDDLARDLDILIIVSAGNGSSWGAEPEDAISEYPNYLIEKRNRFLEPAGAVNVLTVGSLSHGDGLPPDLAEYVGVIPTARMDEPSIFTRSGPGILGMCKPDLVDYGGTALYDTAIHNIRPGGDIPESGILSLNNKYLDSLFKASSGTSVAAPMVANKAALLLKQIPNSTANLLRALLVNASSHPLENQKRINLLDGKSKNDIYGKGLVRVKNLISSEDNRVVLYSQDVLQPDYFAVYEIPIPDNFKNTKGKKNISITLAFDPPVRHTRKDYLGCEMNFRLIRGKTADDVFNFFKVKEEGDAISEMPKKYNCDLKPGANSRDFATIQSASVSYDNAIENYGNTYHLVVRCQAGWADFIQQQRYAIVVELTHTENVNIYQTIQQRVQPRVQNRNRI</sequence>
<dbReference type="InterPro" id="IPR023827">
    <property type="entry name" value="Peptidase_S8_Asp-AS"/>
</dbReference>
<dbReference type="InterPro" id="IPR015500">
    <property type="entry name" value="Peptidase_S8_subtilisin-rel"/>
</dbReference>
<dbReference type="SUPFAM" id="SSF52743">
    <property type="entry name" value="Subtilisin-like"/>
    <property type="match status" value="1"/>
</dbReference>
<feature type="domain" description="Peptidase S8/S53" evidence="6">
    <location>
        <begin position="272"/>
        <end position="583"/>
    </location>
</feature>
<name>A0A3L9IFZ5_ECOLX</name>
<feature type="active site" description="Charge relay system" evidence="5">
    <location>
        <position position="307"/>
    </location>
</feature>
<feature type="active site" description="Charge relay system" evidence="5">
    <location>
        <position position="277"/>
    </location>
</feature>
<dbReference type="InterPro" id="IPR034074">
    <property type="entry name" value="Y4bN_pept_dom"/>
</dbReference>
<dbReference type="InterPro" id="IPR050131">
    <property type="entry name" value="Peptidase_S8_subtilisin-like"/>
</dbReference>
<protein>
    <recommendedName>
        <fullName evidence="6">Peptidase S8/S53 domain-containing protein</fullName>
    </recommendedName>
</protein>
<keyword evidence="2 5" id="KW-0645">Protease</keyword>
<dbReference type="PRINTS" id="PR00723">
    <property type="entry name" value="SUBTILISIN"/>
</dbReference>
<comment type="similarity">
    <text evidence="1 5">Belongs to the peptidase S8 family.</text>
</comment>
<dbReference type="EMBL" id="RDDM01000008">
    <property type="protein sequence ID" value="RLY60508.1"/>
    <property type="molecule type" value="Genomic_DNA"/>
</dbReference>
<comment type="caution">
    <text evidence="7">The sequence shown here is derived from an EMBL/GenBank/DDBJ whole genome shotgun (WGS) entry which is preliminary data.</text>
</comment>
<evidence type="ECO:0000256" key="2">
    <source>
        <dbReference type="ARBA" id="ARBA00022670"/>
    </source>
</evidence>
<dbReference type="GO" id="GO:0004252">
    <property type="term" value="F:serine-type endopeptidase activity"/>
    <property type="evidence" value="ECO:0007669"/>
    <property type="project" value="UniProtKB-UniRule"/>
</dbReference>
<dbReference type="PANTHER" id="PTHR43806">
    <property type="entry name" value="PEPTIDASE S8"/>
    <property type="match status" value="1"/>
</dbReference>
<reference evidence="7 8" key="1">
    <citation type="submission" date="2018-10" db="EMBL/GenBank/DDBJ databases">
        <title>Comparison of Escherichia coli isolates recovered from retail chicken and from chicken fecal samples by antimicrobial susceptibility test and whole genome sequencing.</title>
        <authorList>
            <person name="Tang B."/>
            <person name="Ma Y."/>
            <person name="He X."/>
            <person name="Cao L."/>
            <person name="Xia X."/>
            <person name="Yang H."/>
        </authorList>
    </citation>
    <scope>NUCLEOTIDE SEQUENCE [LARGE SCALE GENOMIC DNA]</scope>
    <source>
        <strain evidence="7 8">CMJH98b</strain>
    </source>
</reference>
<evidence type="ECO:0000313" key="7">
    <source>
        <dbReference type="EMBL" id="RLY60508.1"/>
    </source>
</evidence>
<evidence type="ECO:0000256" key="5">
    <source>
        <dbReference type="PROSITE-ProRule" id="PRU01240"/>
    </source>
</evidence>
<dbReference type="CDD" id="cd04847">
    <property type="entry name" value="Peptidases_S8_Subtilisin_like_2"/>
    <property type="match status" value="1"/>
</dbReference>
<gene>
    <name evidence="7" type="ORF">EAI46_02230</name>
</gene>
<dbReference type="AlphaFoldDB" id="A0A3L9IFZ5"/>
<dbReference type="Gene3D" id="3.40.50.200">
    <property type="entry name" value="Peptidase S8/S53 domain"/>
    <property type="match status" value="1"/>
</dbReference>
<dbReference type="PANTHER" id="PTHR43806:SF11">
    <property type="entry name" value="CEREVISIN-RELATED"/>
    <property type="match status" value="1"/>
</dbReference>
<dbReference type="PROSITE" id="PS00136">
    <property type="entry name" value="SUBTILASE_ASP"/>
    <property type="match status" value="1"/>
</dbReference>
<organism evidence="7 8">
    <name type="scientific">Escherichia coli</name>
    <dbReference type="NCBI Taxonomy" id="562"/>
    <lineage>
        <taxon>Bacteria</taxon>
        <taxon>Pseudomonadati</taxon>
        <taxon>Pseudomonadota</taxon>
        <taxon>Gammaproteobacteria</taxon>
        <taxon>Enterobacterales</taxon>
        <taxon>Enterobacteriaceae</taxon>
        <taxon>Escherichia</taxon>
    </lineage>
</organism>
<dbReference type="InterPro" id="IPR036852">
    <property type="entry name" value="Peptidase_S8/S53_dom_sf"/>
</dbReference>
<dbReference type="PROSITE" id="PS51892">
    <property type="entry name" value="SUBTILASE"/>
    <property type="match status" value="1"/>
</dbReference>
<accession>A0A3L9IFZ5</accession>
<dbReference type="InterPro" id="IPR000209">
    <property type="entry name" value="Peptidase_S8/S53_dom"/>
</dbReference>
<dbReference type="Pfam" id="PF00082">
    <property type="entry name" value="Peptidase_S8"/>
    <property type="match status" value="1"/>
</dbReference>
<evidence type="ECO:0000256" key="3">
    <source>
        <dbReference type="ARBA" id="ARBA00022801"/>
    </source>
</evidence>
<evidence type="ECO:0000256" key="1">
    <source>
        <dbReference type="ARBA" id="ARBA00011073"/>
    </source>
</evidence>